<evidence type="ECO:0000313" key="3">
    <source>
        <dbReference type="Proteomes" id="UP000016856"/>
    </source>
</evidence>
<sequence length="84" mass="9365">MPLDNLGANLFFQLISARYERGSIILTSNKGFGEWGELMGDPVLATAALDRLLHHAHIINIRGNSYRLKDRLKISLYGSPNIKA</sequence>
<evidence type="ECO:0000313" key="2">
    <source>
        <dbReference type="EMBL" id="ERM92875.1"/>
    </source>
</evidence>
<dbReference type="InterPro" id="IPR027417">
    <property type="entry name" value="P-loop_NTPase"/>
</dbReference>
<dbReference type="Gene3D" id="3.40.50.300">
    <property type="entry name" value="P-loop containing nucleotide triphosphate hydrolases"/>
    <property type="match status" value="1"/>
</dbReference>
<dbReference type="Pfam" id="PF01695">
    <property type="entry name" value="IstB_IS21"/>
    <property type="match status" value="1"/>
</dbReference>
<feature type="domain" description="IstB-like ATP-binding" evidence="1">
    <location>
        <begin position="2"/>
        <end position="73"/>
    </location>
</feature>
<dbReference type="EMBL" id="AXDC01000005">
    <property type="protein sequence ID" value="ERM92875.1"/>
    <property type="molecule type" value="Genomic_DNA"/>
</dbReference>
<dbReference type="GO" id="GO:0005524">
    <property type="term" value="F:ATP binding"/>
    <property type="evidence" value="ECO:0007669"/>
    <property type="project" value="InterPro"/>
</dbReference>
<gene>
    <name evidence="2" type="ORF">O163_02910</name>
</gene>
<dbReference type="AlphaFoldDB" id="U5CIY2"/>
<organism evidence="2 3">
    <name type="scientific">Caldanaerobacter subterraneus subsp. yonseiensis KB-1</name>
    <dbReference type="NCBI Taxonomy" id="1388761"/>
    <lineage>
        <taxon>Bacteria</taxon>
        <taxon>Bacillati</taxon>
        <taxon>Bacillota</taxon>
        <taxon>Clostridia</taxon>
        <taxon>Thermoanaerobacterales</taxon>
        <taxon>Thermoanaerobacteraceae</taxon>
        <taxon>Caldanaerobacter</taxon>
    </lineage>
</organism>
<accession>U5CIY2</accession>
<comment type="caution">
    <text evidence="2">The sequence shown here is derived from an EMBL/GenBank/DDBJ whole genome shotgun (WGS) entry which is preliminary data.</text>
</comment>
<dbReference type="PATRIC" id="fig|1388761.3.peg.579"/>
<dbReference type="InterPro" id="IPR002611">
    <property type="entry name" value="IstB_ATP-bd"/>
</dbReference>
<dbReference type="Proteomes" id="UP000016856">
    <property type="component" value="Unassembled WGS sequence"/>
</dbReference>
<name>U5CIY2_CALSX</name>
<reference evidence="2 3" key="1">
    <citation type="journal article" date="2013" name="Genome Announc.">
        <title>Draft Genome Sequence of an Anaerobic and Extremophilic Bacterium, Caldanaerobacter yonseiensis, Isolated from a Geothermal Hot Stream.</title>
        <authorList>
            <person name="Lee S.J."/>
            <person name="Lee Y.J."/>
            <person name="Park G.S."/>
            <person name="Kim B.C."/>
            <person name="Lee S.J."/>
            <person name="Shin J.H."/>
            <person name="Lee D.W."/>
        </authorList>
    </citation>
    <scope>NUCLEOTIDE SEQUENCE [LARGE SCALE GENOMIC DNA]</scope>
    <source>
        <strain evidence="2 3">KB-1</strain>
    </source>
</reference>
<protein>
    <recommendedName>
        <fullName evidence="1">IstB-like ATP-binding domain-containing protein</fullName>
    </recommendedName>
</protein>
<proteinExistence type="predicted"/>
<evidence type="ECO:0000259" key="1">
    <source>
        <dbReference type="Pfam" id="PF01695"/>
    </source>
</evidence>